<evidence type="ECO:0000256" key="2">
    <source>
        <dbReference type="SAM" id="SignalP"/>
    </source>
</evidence>
<feature type="region of interest" description="Disordered" evidence="1">
    <location>
        <begin position="27"/>
        <end position="75"/>
    </location>
</feature>
<name>A0ABW1FEE1_9ACTN</name>
<keyword evidence="5" id="KW-1185">Reference proteome</keyword>
<gene>
    <name evidence="4" type="ORF">ACFP3M_08630</name>
</gene>
<dbReference type="Pfam" id="PF03413">
    <property type="entry name" value="PepSY"/>
    <property type="match status" value="2"/>
</dbReference>
<feature type="domain" description="PepSY" evidence="3">
    <location>
        <begin position="172"/>
        <end position="213"/>
    </location>
</feature>
<reference evidence="5" key="1">
    <citation type="journal article" date="2019" name="Int. J. Syst. Evol. Microbiol.">
        <title>The Global Catalogue of Microorganisms (GCM) 10K type strain sequencing project: providing services to taxonomists for standard genome sequencing and annotation.</title>
        <authorList>
            <consortium name="The Broad Institute Genomics Platform"/>
            <consortium name="The Broad Institute Genome Sequencing Center for Infectious Disease"/>
            <person name="Wu L."/>
            <person name="Ma J."/>
        </authorList>
    </citation>
    <scope>NUCLEOTIDE SEQUENCE [LARGE SCALE GENOMIC DNA]</scope>
    <source>
        <strain evidence="5">CGMCC 1.15809</strain>
    </source>
</reference>
<evidence type="ECO:0000313" key="4">
    <source>
        <dbReference type="EMBL" id="MFC5892877.1"/>
    </source>
</evidence>
<feature type="chain" id="PRO_5046399871" evidence="2">
    <location>
        <begin position="26"/>
        <end position="236"/>
    </location>
</feature>
<keyword evidence="2" id="KW-0732">Signal</keyword>
<dbReference type="RefSeq" id="WP_345086135.1">
    <property type="nucleotide sequence ID" value="NZ_BAAAWG010000010.1"/>
</dbReference>
<feature type="region of interest" description="Disordered" evidence="1">
    <location>
        <begin position="203"/>
        <end position="236"/>
    </location>
</feature>
<feature type="compositionally biased region" description="Basic and acidic residues" evidence="1">
    <location>
        <begin position="218"/>
        <end position="236"/>
    </location>
</feature>
<dbReference type="InterPro" id="IPR025711">
    <property type="entry name" value="PepSY"/>
</dbReference>
<accession>A0ABW1FEE1</accession>
<evidence type="ECO:0000256" key="1">
    <source>
        <dbReference type="SAM" id="MobiDB-lite"/>
    </source>
</evidence>
<dbReference type="EMBL" id="JBHSPW010000003">
    <property type="protein sequence ID" value="MFC5892877.1"/>
    <property type="molecule type" value="Genomic_DNA"/>
</dbReference>
<feature type="signal peptide" evidence="2">
    <location>
        <begin position="1"/>
        <end position="25"/>
    </location>
</feature>
<dbReference type="Gene3D" id="3.10.450.40">
    <property type="match status" value="2"/>
</dbReference>
<sequence length="236" mass="24009">MKRRFVLAATAAAVLIAGGATTAVAVNTGGPGSPQSDARTSAQLAATAGAQGAAADGGREDREAGESGDAGRVAGAKSDAAQAAVAALRAVPGTVTEIELDEERGALVWEADVLGRDGAWHDLTLDPLTTRVLRSHTDRDTSGAHGQDRVRAALHGTTVDAASAARAVGQGRGTVTSVDFEDDHGAKAVWEVETVTRDGKEHTYLVDPRTAAVSTAPADDRDDHDGSADDHDGADD</sequence>
<dbReference type="Proteomes" id="UP001596241">
    <property type="component" value="Unassembled WGS sequence"/>
</dbReference>
<organism evidence="4 5">
    <name type="scientific">Streptomyces ramulosus</name>
    <dbReference type="NCBI Taxonomy" id="47762"/>
    <lineage>
        <taxon>Bacteria</taxon>
        <taxon>Bacillati</taxon>
        <taxon>Actinomycetota</taxon>
        <taxon>Actinomycetes</taxon>
        <taxon>Kitasatosporales</taxon>
        <taxon>Streptomycetaceae</taxon>
        <taxon>Streptomyces</taxon>
    </lineage>
</organism>
<evidence type="ECO:0000259" key="3">
    <source>
        <dbReference type="Pfam" id="PF03413"/>
    </source>
</evidence>
<feature type="domain" description="PepSY" evidence="3">
    <location>
        <begin position="81"/>
        <end position="134"/>
    </location>
</feature>
<feature type="compositionally biased region" description="Low complexity" evidence="1">
    <location>
        <begin position="37"/>
        <end position="56"/>
    </location>
</feature>
<evidence type="ECO:0000313" key="5">
    <source>
        <dbReference type="Proteomes" id="UP001596241"/>
    </source>
</evidence>
<protein>
    <submittedName>
        <fullName evidence="4">PepSY domain-containing protein</fullName>
    </submittedName>
</protein>
<proteinExistence type="predicted"/>
<comment type="caution">
    <text evidence="4">The sequence shown here is derived from an EMBL/GenBank/DDBJ whole genome shotgun (WGS) entry which is preliminary data.</text>
</comment>